<dbReference type="AlphaFoldDB" id="A0A3M8BWT4"/>
<evidence type="ECO:0000313" key="1">
    <source>
        <dbReference type="EMBL" id="RNB67487.1"/>
    </source>
</evidence>
<dbReference type="EMBL" id="RHHR01000051">
    <property type="protein sequence ID" value="RNB67487.1"/>
    <property type="molecule type" value="Genomic_DNA"/>
</dbReference>
<accession>A0A3M8BWT4</accession>
<sequence>MLINRISRSQQSKEWIILSLLKLMETQTYSTISITDIARMLQYEYHRNNGGTVGEFDVNNNIDTSFVEEAVKLIGTYE</sequence>
<protein>
    <submittedName>
        <fullName evidence="1">Uncharacterized protein</fullName>
    </submittedName>
</protein>
<dbReference type="OrthoDB" id="9810250at2"/>
<organism evidence="1 2">
    <name type="scientific">Brevibacillus invocatus</name>
    <dbReference type="NCBI Taxonomy" id="173959"/>
    <lineage>
        <taxon>Bacteria</taxon>
        <taxon>Bacillati</taxon>
        <taxon>Bacillota</taxon>
        <taxon>Bacilli</taxon>
        <taxon>Bacillales</taxon>
        <taxon>Paenibacillaceae</taxon>
        <taxon>Brevibacillus</taxon>
    </lineage>
</organism>
<name>A0A3M8BWT4_9BACL</name>
<evidence type="ECO:0000313" key="2">
    <source>
        <dbReference type="Proteomes" id="UP000282028"/>
    </source>
</evidence>
<proteinExistence type="predicted"/>
<dbReference type="Gene3D" id="1.10.357.10">
    <property type="entry name" value="Tetracycline Repressor, domain 2"/>
    <property type="match status" value="1"/>
</dbReference>
<keyword evidence="2" id="KW-1185">Reference proteome</keyword>
<reference evidence="1 2" key="1">
    <citation type="submission" date="2018-10" db="EMBL/GenBank/DDBJ databases">
        <title>Phylogenomics of Brevibacillus.</title>
        <authorList>
            <person name="Dunlap C."/>
        </authorList>
    </citation>
    <scope>NUCLEOTIDE SEQUENCE [LARGE SCALE GENOMIC DNA]</scope>
    <source>
        <strain evidence="1 2">JCM 12215</strain>
    </source>
</reference>
<comment type="caution">
    <text evidence="1">The sequence shown here is derived from an EMBL/GenBank/DDBJ whole genome shotgun (WGS) entry which is preliminary data.</text>
</comment>
<gene>
    <name evidence="1" type="ORF">EDM52_22290</name>
</gene>
<dbReference type="RefSeq" id="WP_122911116.1">
    <property type="nucleotide sequence ID" value="NZ_CBCSBE010000021.1"/>
</dbReference>
<dbReference type="Proteomes" id="UP000282028">
    <property type="component" value="Unassembled WGS sequence"/>
</dbReference>